<evidence type="ECO:0000313" key="2">
    <source>
        <dbReference type="Proteomes" id="UP001165960"/>
    </source>
</evidence>
<keyword evidence="2" id="KW-1185">Reference proteome</keyword>
<dbReference type="EMBL" id="QTSX02004353">
    <property type="protein sequence ID" value="KAJ9065393.1"/>
    <property type="molecule type" value="Genomic_DNA"/>
</dbReference>
<protein>
    <submittedName>
        <fullName evidence="1">Uncharacterized protein</fullName>
    </submittedName>
</protein>
<gene>
    <name evidence="1" type="ORF">DSO57_1020116</name>
</gene>
<dbReference type="Proteomes" id="UP001165960">
    <property type="component" value="Unassembled WGS sequence"/>
</dbReference>
<sequence>MLRQQGTETIFNYVSQKNATKVMEKVAKAKLSARAVEALNLYLDQFLVQMVKQQNASGKYGITHYQYVLNRLIPDKELLKRCTDDAKSRSTQMITGLSLDFVMSAQDRVKTTDSVDTISDEKPNHRARYLSHMRRFVVSCGLLCPKQCHSAFTDRPGAQYFSLPVGLFIANAIEQLARFLLHRTALSVAKEKLSSISADRIAYIFFHDPLINQLASETRYFQSLEVKTFKALTVDDSNLPSLNTSQGKFVSKFGYSTSLAFFADSHLYEHSDNGEMDAAVSSPRSSILRLPEAISSETSLFAEPLEANPVNQLSDHLSTNLSINNDRSRDFEELFNSGRTVKLSLTPSRLRKIAGPEDNVRPSNSSPVSRRSSLIS</sequence>
<comment type="caution">
    <text evidence="1">The sequence shown here is derived from an EMBL/GenBank/DDBJ whole genome shotgun (WGS) entry which is preliminary data.</text>
</comment>
<accession>A0ACC2SSM6</accession>
<proteinExistence type="predicted"/>
<evidence type="ECO:0000313" key="1">
    <source>
        <dbReference type="EMBL" id="KAJ9065393.1"/>
    </source>
</evidence>
<organism evidence="1 2">
    <name type="scientific">Entomophthora muscae</name>
    <dbReference type="NCBI Taxonomy" id="34485"/>
    <lineage>
        <taxon>Eukaryota</taxon>
        <taxon>Fungi</taxon>
        <taxon>Fungi incertae sedis</taxon>
        <taxon>Zoopagomycota</taxon>
        <taxon>Entomophthoromycotina</taxon>
        <taxon>Entomophthoromycetes</taxon>
        <taxon>Entomophthorales</taxon>
        <taxon>Entomophthoraceae</taxon>
        <taxon>Entomophthora</taxon>
    </lineage>
</organism>
<name>A0ACC2SSM6_9FUNG</name>
<reference evidence="1" key="1">
    <citation type="submission" date="2022-04" db="EMBL/GenBank/DDBJ databases">
        <title>Genome of the entomopathogenic fungus Entomophthora muscae.</title>
        <authorList>
            <person name="Elya C."/>
            <person name="Lovett B.R."/>
            <person name="Lee E."/>
            <person name="Macias A.M."/>
            <person name="Hajek A.E."/>
            <person name="De Bivort B.L."/>
            <person name="Kasson M.T."/>
            <person name="De Fine Licht H.H."/>
            <person name="Stajich J.E."/>
        </authorList>
    </citation>
    <scope>NUCLEOTIDE SEQUENCE</scope>
    <source>
        <strain evidence="1">Berkeley</strain>
    </source>
</reference>